<evidence type="ECO:0000313" key="2">
    <source>
        <dbReference type="Proteomes" id="UP000244754"/>
    </source>
</evidence>
<name>A0A2S0WC68_9CORY</name>
<protein>
    <submittedName>
        <fullName evidence="1">Uncharacterized protein</fullName>
    </submittedName>
</protein>
<dbReference type="AlphaFoldDB" id="A0A2S0WC68"/>
<proteinExistence type="predicted"/>
<sequence length="174" mass="18701">MVLSAAAGLTHSIEGLIPALIPVFIIVSTLSAASTEHFSAVEPRKSLLRYRFHVELDSAEVLVIILRLLFAACLALTPLLAASLLWLAVSGMPLLIVAGPVLAFTAVGFLFANRPIGKNLVETQMVLLELLFSYAFAFIFVWSPLVGACALAIGLGTTLFVARARLLRMVHVCR</sequence>
<organism evidence="1 2">
    <name type="scientific">Corynebacterium liangguodongii</name>
    <dbReference type="NCBI Taxonomy" id="2079535"/>
    <lineage>
        <taxon>Bacteria</taxon>
        <taxon>Bacillati</taxon>
        <taxon>Actinomycetota</taxon>
        <taxon>Actinomycetes</taxon>
        <taxon>Mycobacteriales</taxon>
        <taxon>Corynebacteriaceae</taxon>
        <taxon>Corynebacterium</taxon>
    </lineage>
</organism>
<dbReference type="Proteomes" id="UP000244754">
    <property type="component" value="Chromosome"/>
</dbReference>
<keyword evidence="2" id="KW-1185">Reference proteome</keyword>
<evidence type="ECO:0000313" key="1">
    <source>
        <dbReference type="EMBL" id="AWB83350.1"/>
    </source>
</evidence>
<gene>
    <name evidence="1" type="ORF">C3E79_01655</name>
</gene>
<dbReference type="KEGG" id="clia:C3E79_01655"/>
<reference evidence="2" key="1">
    <citation type="submission" date="2018-01" db="EMBL/GenBank/DDBJ databases">
        <authorList>
            <person name="Li J."/>
        </authorList>
    </citation>
    <scope>NUCLEOTIDE SEQUENCE [LARGE SCALE GENOMIC DNA]</scope>
    <source>
        <strain evidence="2">2184</strain>
    </source>
</reference>
<dbReference type="EMBL" id="CP026948">
    <property type="protein sequence ID" value="AWB83350.1"/>
    <property type="molecule type" value="Genomic_DNA"/>
</dbReference>
<accession>A0A2S0WC68</accession>